<reference evidence="3" key="1">
    <citation type="submission" date="2016-06" db="UniProtKB">
        <authorList>
            <consortium name="WormBaseParasite"/>
        </authorList>
    </citation>
    <scope>IDENTIFICATION</scope>
</reference>
<dbReference type="Proteomes" id="UP000272942">
    <property type="component" value="Unassembled WGS sequence"/>
</dbReference>
<dbReference type="AlphaFoldDB" id="A0A183AZ04"/>
<sequence length="108" mass="13321">MRMLFWPIVLQRRRPDNKKSKLKWKKSLHKRFKTGGAVYLFERKSVRTIERRNRRSEERVVKRERNDHHVQTQRNVDQHDCLLSVNDLISMVPHCVMWFILSRFKIFC</sequence>
<evidence type="ECO:0000313" key="1">
    <source>
        <dbReference type="EMBL" id="VDP89441.1"/>
    </source>
</evidence>
<proteinExistence type="predicted"/>
<gene>
    <name evidence="1" type="ORF">ECPE_LOCUS12189</name>
</gene>
<dbReference type="EMBL" id="UZAN01052354">
    <property type="protein sequence ID" value="VDP89441.1"/>
    <property type="molecule type" value="Genomic_DNA"/>
</dbReference>
<accession>A0A183AZ04</accession>
<evidence type="ECO:0000313" key="3">
    <source>
        <dbReference type="WBParaSite" id="ECPE_0001222501-mRNA-1"/>
    </source>
</evidence>
<dbReference type="WBParaSite" id="ECPE_0001222501-mRNA-1">
    <property type="protein sequence ID" value="ECPE_0001222501-mRNA-1"/>
    <property type="gene ID" value="ECPE_0001222501"/>
</dbReference>
<evidence type="ECO:0000313" key="2">
    <source>
        <dbReference type="Proteomes" id="UP000272942"/>
    </source>
</evidence>
<reference evidence="1 2" key="2">
    <citation type="submission" date="2018-11" db="EMBL/GenBank/DDBJ databases">
        <authorList>
            <consortium name="Pathogen Informatics"/>
        </authorList>
    </citation>
    <scope>NUCLEOTIDE SEQUENCE [LARGE SCALE GENOMIC DNA]</scope>
    <source>
        <strain evidence="1 2">Egypt</strain>
    </source>
</reference>
<keyword evidence="2" id="KW-1185">Reference proteome</keyword>
<protein>
    <submittedName>
        <fullName evidence="3">Ovule protein</fullName>
    </submittedName>
</protein>
<name>A0A183AZ04_9TREM</name>
<organism evidence="3">
    <name type="scientific">Echinostoma caproni</name>
    <dbReference type="NCBI Taxonomy" id="27848"/>
    <lineage>
        <taxon>Eukaryota</taxon>
        <taxon>Metazoa</taxon>
        <taxon>Spiralia</taxon>
        <taxon>Lophotrochozoa</taxon>
        <taxon>Platyhelminthes</taxon>
        <taxon>Trematoda</taxon>
        <taxon>Digenea</taxon>
        <taxon>Plagiorchiida</taxon>
        <taxon>Echinostomata</taxon>
        <taxon>Echinostomatoidea</taxon>
        <taxon>Echinostomatidae</taxon>
        <taxon>Echinostoma</taxon>
    </lineage>
</organism>